<name>A0ABV4LM53_9VIBR</name>
<evidence type="ECO:0000313" key="2">
    <source>
        <dbReference type="Proteomes" id="UP001569177"/>
    </source>
</evidence>
<sequence>MGNHAQKLAERILTKGPKHGYCAICREHGKLTREHVPPAGCGNVSNVVLKSLSKTGSKDKRHSVVSQGGLTFGSTCHKCNNDRLGISYDPELIKLYREIKDLSNSIQSNQLALPSYKTFFVKPQKIARSVIGHIIAANSISTLSEPTAHSGIYSDLVEYFKDGDAPLPDNVEIYYWFYPSRDIKVLKSFGRSFKWGVNPVVGDVLKFFPLAFWVVWNVPEEINISLPKLLPNKKVGRDELTQITVDFVSHPRLDFPEIPDDNGASLYASQINSVGVQKFV</sequence>
<protein>
    <recommendedName>
        <fullName evidence="3">HNH endonuclease</fullName>
    </recommendedName>
</protein>
<dbReference type="RefSeq" id="WP_017057150.1">
    <property type="nucleotide sequence ID" value="NZ_JBGONX010000005.1"/>
</dbReference>
<dbReference type="EMBL" id="JBGOOJ010000055">
    <property type="protein sequence ID" value="MEZ8092426.1"/>
    <property type="molecule type" value="Genomic_DNA"/>
</dbReference>
<reference evidence="1 2" key="1">
    <citation type="submission" date="2024-06" db="EMBL/GenBank/DDBJ databases">
        <authorList>
            <person name="Steensen K."/>
            <person name="Seneca J."/>
            <person name="Bartlau N."/>
            <person name="Yu A.X."/>
            <person name="Polz M.F."/>
        </authorList>
    </citation>
    <scope>NUCLEOTIDE SEQUENCE [LARGE SCALE GENOMIC DNA]</scope>
    <source>
        <strain evidence="1 2">5S240</strain>
    </source>
</reference>
<dbReference type="Proteomes" id="UP001569177">
    <property type="component" value="Unassembled WGS sequence"/>
</dbReference>
<comment type="caution">
    <text evidence="1">The sequence shown here is derived from an EMBL/GenBank/DDBJ whole genome shotgun (WGS) entry which is preliminary data.</text>
</comment>
<evidence type="ECO:0000313" key="1">
    <source>
        <dbReference type="EMBL" id="MEZ8092426.1"/>
    </source>
</evidence>
<keyword evidence="2" id="KW-1185">Reference proteome</keyword>
<evidence type="ECO:0008006" key="3">
    <source>
        <dbReference type="Google" id="ProtNLM"/>
    </source>
</evidence>
<proteinExistence type="predicted"/>
<accession>A0ABV4LM53</accession>
<organism evidence="1 2">
    <name type="scientific">Vibrio kanaloae</name>
    <dbReference type="NCBI Taxonomy" id="170673"/>
    <lineage>
        <taxon>Bacteria</taxon>
        <taxon>Pseudomonadati</taxon>
        <taxon>Pseudomonadota</taxon>
        <taxon>Gammaproteobacteria</taxon>
        <taxon>Vibrionales</taxon>
        <taxon>Vibrionaceae</taxon>
        <taxon>Vibrio</taxon>
    </lineage>
</organism>
<gene>
    <name evidence="1" type="ORF">ACED24_20405</name>
</gene>